<evidence type="ECO:0000313" key="3">
    <source>
        <dbReference type="Proteomes" id="UP001212841"/>
    </source>
</evidence>
<keyword evidence="1" id="KW-0833">Ubl conjugation pathway</keyword>
<dbReference type="GO" id="GO:0005737">
    <property type="term" value="C:cytoplasm"/>
    <property type="evidence" value="ECO:0007669"/>
    <property type="project" value="TreeGrafter"/>
</dbReference>
<accession>A0AAD5SBZ2</accession>
<dbReference type="EMBL" id="JADGJD010000550">
    <property type="protein sequence ID" value="KAJ3050133.1"/>
    <property type="molecule type" value="Genomic_DNA"/>
</dbReference>
<dbReference type="Proteomes" id="UP001212841">
    <property type="component" value="Unassembled WGS sequence"/>
</dbReference>
<sequence>MRPYWHVFADLRYLLLSRGVRENVGRKHKGDLRAWLDLARVWMGMHGQERYTRTHVEYETETWMHAFKLGLQVSRLVGMMADLFEVMQSDGGNEERVEKDLEYL</sequence>
<dbReference type="GO" id="GO:0061630">
    <property type="term" value="F:ubiquitin protein ligase activity"/>
    <property type="evidence" value="ECO:0007669"/>
    <property type="project" value="UniProtKB-UniRule"/>
</dbReference>
<feature type="non-terminal residue" evidence="2">
    <location>
        <position position="104"/>
    </location>
</feature>
<dbReference type="EC" id="2.3.2.27" evidence="1"/>
<name>A0AAD5SBZ2_9FUNG</name>
<comment type="caution">
    <text evidence="2">The sequence shown here is derived from an EMBL/GenBank/DDBJ whole genome shotgun (WGS) entry which is preliminary data.</text>
</comment>
<dbReference type="GO" id="GO:0016567">
    <property type="term" value="P:protein ubiquitination"/>
    <property type="evidence" value="ECO:0007669"/>
    <property type="project" value="UniProtKB-UniRule"/>
</dbReference>
<keyword evidence="1" id="KW-0808">Transferase</keyword>
<proteinExistence type="inferred from homology"/>
<dbReference type="GO" id="GO:0071596">
    <property type="term" value="P:ubiquitin-dependent protein catabolic process via the N-end rule pathway"/>
    <property type="evidence" value="ECO:0007669"/>
    <property type="project" value="UniProtKB-UniRule"/>
</dbReference>
<organism evidence="2 3">
    <name type="scientific">Rhizophlyctis rosea</name>
    <dbReference type="NCBI Taxonomy" id="64517"/>
    <lineage>
        <taxon>Eukaryota</taxon>
        <taxon>Fungi</taxon>
        <taxon>Fungi incertae sedis</taxon>
        <taxon>Chytridiomycota</taxon>
        <taxon>Chytridiomycota incertae sedis</taxon>
        <taxon>Chytridiomycetes</taxon>
        <taxon>Rhizophlyctidales</taxon>
        <taxon>Rhizophlyctidaceae</taxon>
        <taxon>Rhizophlyctis</taxon>
    </lineage>
</organism>
<keyword evidence="1" id="KW-0863">Zinc-finger</keyword>
<keyword evidence="1" id="KW-0862">Zinc</keyword>
<comment type="catalytic activity">
    <reaction evidence="1">
        <text>S-ubiquitinyl-[E2 ubiquitin-conjugating enzyme]-L-cysteine + [acceptor protein]-L-lysine = [E2 ubiquitin-conjugating enzyme]-L-cysteine + N(6)-ubiquitinyl-[acceptor protein]-L-lysine.</text>
        <dbReference type="EC" id="2.3.2.27"/>
    </reaction>
</comment>
<keyword evidence="3" id="KW-1185">Reference proteome</keyword>
<comment type="similarity">
    <text evidence="1">Belongs to the E3 ubiquitin-protein ligase UBR1-like family.</text>
</comment>
<comment type="function">
    <text evidence="1">Ubiquitin ligase protein which is a component of the N-end rule pathway. Recognizes and binds to proteins bearing specific N-terminal residues that are destabilizing according to the N-end rule, leading to their ubiquitination and subsequent degradation.</text>
</comment>
<dbReference type="AlphaFoldDB" id="A0AAD5SBZ2"/>
<dbReference type="InterPro" id="IPR039164">
    <property type="entry name" value="UBR1-like"/>
</dbReference>
<dbReference type="PANTHER" id="PTHR21497:SF24">
    <property type="entry name" value="E3 UBIQUITIN-PROTEIN LIGASE UBR1"/>
    <property type="match status" value="1"/>
</dbReference>
<dbReference type="PANTHER" id="PTHR21497">
    <property type="entry name" value="UBIQUITIN LIGASE E3 ALPHA-RELATED"/>
    <property type="match status" value="1"/>
</dbReference>
<protein>
    <recommendedName>
        <fullName evidence="1">E3 ubiquitin-protein ligase</fullName>
        <ecNumber evidence="1">2.3.2.27</ecNumber>
    </recommendedName>
</protein>
<evidence type="ECO:0000313" key="2">
    <source>
        <dbReference type="EMBL" id="KAJ3050133.1"/>
    </source>
</evidence>
<gene>
    <name evidence="2" type="ORF">HK097_008892</name>
</gene>
<keyword evidence="1" id="KW-0479">Metal-binding</keyword>
<dbReference type="GO" id="GO:0000151">
    <property type="term" value="C:ubiquitin ligase complex"/>
    <property type="evidence" value="ECO:0007669"/>
    <property type="project" value="TreeGrafter"/>
</dbReference>
<comment type="pathway">
    <text evidence="1">Protein modification; protein ubiquitination.</text>
</comment>
<reference evidence="2" key="1">
    <citation type="submission" date="2020-05" db="EMBL/GenBank/DDBJ databases">
        <title>Phylogenomic resolution of chytrid fungi.</title>
        <authorList>
            <person name="Stajich J.E."/>
            <person name="Amses K."/>
            <person name="Simmons R."/>
            <person name="Seto K."/>
            <person name="Myers J."/>
            <person name="Bonds A."/>
            <person name="Quandt C.A."/>
            <person name="Barry K."/>
            <person name="Liu P."/>
            <person name="Grigoriev I."/>
            <person name="Longcore J.E."/>
            <person name="James T.Y."/>
        </authorList>
    </citation>
    <scope>NUCLEOTIDE SEQUENCE</scope>
    <source>
        <strain evidence="2">JEL0318</strain>
    </source>
</reference>
<evidence type="ECO:0000256" key="1">
    <source>
        <dbReference type="RuleBase" id="RU366018"/>
    </source>
</evidence>
<dbReference type="GO" id="GO:0008270">
    <property type="term" value="F:zinc ion binding"/>
    <property type="evidence" value="ECO:0007669"/>
    <property type="project" value="UniProtKB-UniRule"/>
</dbReference>